<protein>
    <submittedName>
        <fullName evidence="1">Uncharacterized protein</fullName>
    </submittedName>
</protein>
<reference evidence="1 2" key="1">
    <citation type="submission" date="2023-10" db="EMBL/GenBank/DDBJ databases">
        <title>Genome-Wide Identification Analysis in wild type Solanum Pinnatisectum Reveals Some Genes Defensing Phytophthora Infestans.</title>
        <authorList>
            <person name="Sun C."/>
        </authorList>
    </citation>
    <scope>NUCLEOTIDE SEQUENCE [LARGE SCALE GENOMIC DNA]</scope>
    <source>
        <strain evidence="1">LQN</strain>
        <tissue evidence="1">Leaf</tissue>
    </source>
</reference>
<evidence type="ECO:0000313" key="2">
    <source>
        <dbReference type="Proteomes" id="UP001311915"/>
    </source>
</evidence>
<dbReference type="PANTHER" id="PTHR47592:SF30">
    <property type="entry name" value="CCHC-TYPE DOMAIN-CONTAINING PROTEIN"/>
    <property type="match status" value="1"/>
</dbReference>
<proteinExistence type="predicted"/>
<sequence>MAISLNKTFFDLSKLEPLDGNNFKRWSQKLLIFFEQLEVDYVLFNEPSMNGSNTTIDSSNVMVVDDIAKKKFEKDNRTVRGHLLNHMTNPLFDLFKKYVVGQWIKFQMVDNKPIMEQVHEYENLTADVLNEEMKMCEIFQANVLLEKFPPSWSDYRNQLKHKKKNFTLQEFISHMRTEEANRLKDKMEELSLNSSKVNLVESSGTVVKDRFKGKQKKVEAYEEEKSIQ</sequence>
<evidence type="ECO:0000313" key="1">
    <source>
        <dbReference type="EMBL" id="KAK4737007.1"/>
    </source>
</evidence>
<keyword evidence="2" id="KW-1185">Reference proteome</keyword>
<accession>A0AAV9MJU8</accession>
<dbReference type="PANTHER" id="PTHR47592">
    <property type="entry name" value="PBF68 PROTEIN"/>
    <property type="match status" value="1"/>
</dbReference>
<comment type="caution">
    <text evidence="1">The sequence shown here is derived from an EMBL/GenBank/DDBJ whole genome shotgun (WGS) entry which is preliminary data.</text>
</comment>
<dbReference type="Pfam" id="PF14223">
    <property type="entry name" value="Retrotran_gag_2"/>
    <property type="match status" value="1"/>
</dbReference>
<dbReference type="AlphaFoldDB" id="A0AAV9MJU8"/>
<name>A0AAV9MJU8_9SOLN</name>
<dbReference type="Proteomes" id="UP001311915">
    <property type="component" value="Unassembled WGS sequence"/>
</dbReference>
<organism evidence="1 2">
    <name type="scientific">Solanum pinnatisectum</name>
    <name type="common">tansyleaf nightshade</name>
    <dbReference type="NCBI Taxonomy" id="50273"/>
    <lineage>
        <taxon>Eukaryota</taxon>
        <taxon>Viridiplantae</taxon>
        <taxon>Streptophyta</taxon>
        <taxon>Embryophyta</taxon>
        <taxon>Tracheophyta</taxon>
        <taxon>Spermatophyta</taxon>
        <taxon>Magnoliopsida</taxon>
        <taxon>eudicotyledons</taxon>
        <taxon>Gunneridae</taxon>
        <taxon>Pentapetalae</taxon>
        <taxon>asterids</taxon>
        <taxon>lamiids</taxon>
        <taxon>Solanales</taxon>
        <taxon>Solanaceae</taxon>
        <taxon>Solanoideae</taxon>
        <taxon>Solaneae</taxon>
        <taxon>Solanum</taxon>
    </lineage>
</organism>
<gene>
    <name evidence="1" type="ORF">R3W88_000704</name>
</gene>
<dbReference type="EMBL" id="JAWPEI010000001">
    <property type="protein sequence ID" value="KAK4737007.1"/>
    <property type="molecule type" value="Genomic_DNA"/>
</dbReference>